<keyword evidence="4 5" id="KW-0472">Membrane</keyword>
<evidence type="ECO:0000256" key="3">
    <source>
        <dbReference type="ARBA" id="ARBA00022989"/>
    </source>
</evidence>
<accession>A0ABR9UYG5</accession>
<protein>
    <submittedName>
        <fullName evidence="7">O-antigen ligase family protein</fullName>
    </submittedName>
</protein>
<evidence type="ECO:0000256" key="4">
    <source>
        <dbReference type="ARBA" id="ARBA00023136"/>
    </source>
</evidence>
<sequence length="433" mass="48806">MKPLNFEESLVWYTIIGTYGLYLFGAQPIVIPIVAWILVAYLGKKVWQQSKENTVREITISSTTWLWMISMCIIVVAIIIGNLDFNVDTVRLMKSVFKWTREHALWGLLPLVACLNIRPKLIYRAVCILCAQSLIVIPICYLAYLLRLPTSTLYVSPLAKVGGNSPDLYSVVLYFLDYDSNQVRLALFSPWAPNLALISLIYFFIARQETNKKWRRIGMIGALAMVLVSVSRAAILSFPVILLLTWLLTNFTRPGIYFATGIGSFLLSIFSTQITNFISNLTEQVHGARATSSEARINLIKLSLDKWWNEAPIWGHGYTEPIGPAIVYFLPVGTSGCGTWVNLLYTKGLVGFMAFAVPFLWSLIYLVIQAQRSAIAKTGLSIILVFFFFSFTEELDLLAYLYWPGLLMLGIALRAETQSVSTLLRFKNTLLES</sequence>
<gene>
    <name evidence="7" type="ORF">IQ230_24105</name>
</gene>
<feature type="domain" description="O-antigen ligase-related" evidence="6">
    <location>
        <begin position="218"/>
        <end position="355"/>
    </location>
</feature>
<keyword evidence="2 5" id="KW-0812">Transmembrane</keyword>
<reference evidence="7 8" key="1">
    <citation type="submission" date="2020-10" db="EMBL/GenBank/DDBJ databases">
        <authorList>
            <person name="Castelo-Branco R."/>
            <person name="Eusebio N."/>
            <person name="Adriana R."/>
            <person name="Vieira A."/>
            <person name="Brugerolle De Fraissinette N."/>
            <person name="Rezende De Castro R."/>
            <person name="Schneider M.P."/>
            <person name="Vasconcelos V."/>
            <person name="Leao P.N."/>
        </authorList>
    </citation>
    <scope>NUCLEOTIDE SEQUENCE [LARGE SCALE GENOMIC DNA]</scope>
    <source>
        <strain evidence="7 8">LEGE 06123</strain>
    </source>
</reference>
<organism evidence="7 8">
    <name type="scientific">Gloeocapsopsis crepidinum LEGE 06123</name>
    <dbReference type="NCBI Taxonomy" id="588587"/>
    <lineage>
        <taxon>Bacteria</taxon>
        <taxon>Bacillati</taxon>
        <taxon>Cyanobacteriota</taxon>
        <taxon>Cyanophyceae</taxon>
        <taxon>Oscillatoriophycideae</taxon>
        <taxon>Chroococcales</taxon>
        <taxon>Chroococcaceae</taxon>
        <taxon>Gloeocapsopsis</taxon>
    </lineage>
</organism>
<dbReference type="Proteomes" id="UP000651156">
    <property type="component" value="Unassembled WGS sequence"/>
</dbReference>
<feature type="transmembrane region" description="Helical" evidence="5">
    <location>
        <begin position="349"/>
        <end position="367"/>
    </location>
</feature>
<keyword evidence="7" id="KW-0436">Ligase</keyword>
<proteinExistence type="predicted"/>
<comment type="subcellular location">
    <subcellularLocation>
        <location evidence="1">Membrane</location>
        <topology evidence="1">Multi-pass membrane protein</topology>
    </subcellularLocation>
</comment>
<feature type="transmembrane region" description="Helical" evidence="5">
    <location>
        <begin position="126"/>
        <end position="146"/>
    </location>
</feature>
<evidence type="ECO:0000256" key="2">
    <source>
        <dbReference type="ARBA" id="ARBA00022692"/>
    </source>
</evidence>
<feature type="transmembrane region" description="Helical" evidence="5">
    <location>
        <begin position="325"/>
        <end position="343"/>
    </location>
</feature>
<feature type="transmembrane region" description="Helical" evidence="5">
    <location>
        <begin position="256"/>
        <end position="279"/>
    </location>
</feature>
<dbReference type="Pfam" id="PF04932">
    <property type="entry name" value="Wzy_C"/>
    <property type="match status" value="1"/>
</dbReference>
<keyword evidence="8" id="KW-1185">Reference proteome</keyword>
<feature type="transmembrane region" description="Helical" evidence="5">
    <location>
        <begin position="217"/>
        <end position="244"/>
    </location>
</feature>
<keyword evidence="3 5" id="KW-1133">Transmembrane helix</keyword>
<evidence type="ECO:0000313" key="8">
    <source>
        <dbReference type="Proteomes" id="UP000651156"/>
    </source>
</evidence>
<feature type="transmembrane region" description="Helical" evidence="5">
    <location>
        <begin position="64"/>
        <end position="83"/>
    </location>
</feature>
<dbReference type="InterPro" id="IPR007016">
    <property type="entry name" value="O-antigen_ligase-rel_domated"/>
</dbReference>
<feature type="transmembrane region" description="Helical" evidence="5">
    <location>
        <begin position="185"/>
        <end position="205"/>
    </location>
</feature>
<evidence type="ECO:0000313" key="7">
    <source>
        <dbReference type="EMBL" id="MBE9193369.1"/>
    </source>
</evidence>
<name>A0ABR9UYG5_9CHRO</name>
<evidence type="ECO:0000256" key="1">
    <source>
        <dbReference type="ARBA" id="ARBA00004141"/>
    </source>
</evidence>
<feature type="transmembrane region" description="Helical" evidence="5">
    <location>
        <begin position="20"/>
        <end position="43"/>
    </location>
</feature>
<evidence type="ECO:0000256" key="5">
    <source>
        <dbReference type="SAM" id="Phobius"/>
    </source>
</evidence>
<comment type="caution">
    <text evidence="7">The sequence shown here is derived from an EMBL/GenBank/DDBJ whole genome shotgun (WGS) entry which is preliminary data.</text>
</comment>
<dbReference type="EMBL" id="JADEWN010000090">
    <property type="protein sequence ID" value="MBE9193369.1"/>
    <property type="molecule type" value="Genomic_DNA"/>
</dbReference>
<evidence type="ECO:0000259" key="6">
    <source>
        <dbReference type="Pfam" id="PF04932"/>
    </source>
</evidence>
<dbReference type="GO" id="GO:0016874">
    <property type="term" value="F:ligase activity"/>
    <property type="evidence" value="ECO:0007669"/>
    <property type="project" value="UniProtKB-KW"/>
</dbReference>